<dbReference type="InterPro" id="IPR037382">
    <property type="entry name" value="Rsc/polybromo"/>
</dbReference>
<dbReference type="GO" id="GO:0003682">
    <property type="term" value="F:chromatin binding"/>
    <property type="evidence" value="ECO:0007669"/>
    <property type="project" value="TreeGrafter"/>
</dbReference>
<evidence type="ECO:0000256" key="7">
    <source>
        <dbReference type="ARBA" id="ARBA00023242"/>
    </source>
</evidence>
<keyword evidence="5 8" id="KW-0103">Bromodomain</keyword>
<gene>
    <name evidence="11" type="ORF">B0I35DRAFT_508672</name>
</gene>
<feature type="compositionally biased region" description="Low complexity" evidence="9">
    <location>
        <begin position="467"/>
        <end position="482"/>
    </location>
</feature>
<keyword evidence="6" id="KW-0804">Transcription</keyword>
<dbReference type="CDD" id="cd04369">
    <property type="entry name" value="Bromodomain"/>
    <property type="match status" value="2"/>
</dbReference>
<keyword evidence="12" id="KW-1185">Reference proteome</keyword>
<sequence>MDSKRKANGAAAVESDDRSSKRRKLAEFDLSKGETAESTTAYGLSFLEQIRRTQDKSGRLVAKYFEKLLPREGNADYYKQTRMPISLETIEEKLNNGEFKTLAELESYFKRMIANAKEFYPRSSPVFEDAERIRKALSNYMTKTNPAYSNRGYQALPTPLPPDDDEEEGDEDGEGEDAEGEDEVEEPEEDGQQDDEEDDVKEDAPAEEEEEEEEEDDAPSSRSRSIVLKRRGPRRASRNSSSQVQESPRTSIPPSKPDHQYEDVPFKGLSFQQAQEKIVEEMIRHQEPDYEDSYFEPFINLPPRALKDYYRIVSDPISLKKLQKIVCGVQGRNNVTGMSEFKTWAAFEEKAKLLWTNAYFYNEEDSEIYALARELEAFFYKQFKEAQAAVPEPSQPKIKLKVGGAETPVTGKKITIHVGGRGGTAESPAQQATPSASSATNGHETNGTARPSTAGALQPNQVDKARSVSLSAPSPSPSAAGALKLEDAAKASPSDAARPPSAASGQAMTGVVQTSATPATPQPQAVTPQVNGAVEPKRLRRPGKGFDDALISRLRIELHPTVLGEPKPLVSVLPHPKEMQNSATVTIPVHFTRVHIIARLPHFLQDRQYNLWALIDNQTLKASPHPIPNQMPNEHVFDVMLHPGINTVEAHLIAAIPASERVPGGPEVELEVFTVFVNVMRM</sequence>
<feature type="domain" description="Bromo" evidence="10">
    <location>
        <begin position="295"/>
        <end position="369"/>
    </location>
</feature>
<evidence type="ECO:0000256" key="2">
    <source>
        <dbReference type="ARBA" id="ARBA00022737"/>
    </source>
</evidence>
<evidence type="ECO:0000256" key="4">
    <source>
        <dbReference type="ARBA" id="ARBA00023015"/>
    </source>
</evidence>
<dbReference type="PRINTS" id="PR00503">
    <property type="entry name" value="BROMODOMAIN"/>
</dbReference>
<keyword evidence="3" id="KW-0156">Chromatin regulator</keyword>
<feature type="compositionally biased region" description="Polar residues" evidence="9">
    <location>
        <begin position="143"/>
        <end position="152"/>
    </location>
</feature>
<dbReference type="InterPro" id="IPR036427">
    <property type="entry name" value="Bromodomain-like_sf"/>
</dbReference>
<name>A0A8K0WX21_9HYPO</name>
<dbReference type="OrthoDB" id="6017at2759"/>
<feature type="compositionally biased region" description="Basic residues" evidence="9">
    <location>
        <begin position="227"/>
        <end position="237"/>
    </location>
</feature>
<dbReference type="Gene3D" id="1.20.920.10">
    <property type="entry name" value="Bromodomain-like"/>
    <property type="match status" value="2"/>
</dbReference>
<evidence type="ECO:0000313" key="11">
    <source>
        <dbReference type="EMBL" id="KAH7326464.1"/>
    </source>
</evidence>
<dbReference type="FunFam" id="1.20.920.10:FF:000083">
    <property type="entry name" value="WGS project CABT00000000 data, contig 2.8"/>
    <property type="match status" value="1"/>
</dbReference>
<dbReference type="Pfam" id="PF00439">
    <property type="entry name" value="Bromodomain"/>
    <property type="match status" value="2"/>
</dbReference>
<evidence type="ECO:0000256" key="1">
    <source>
        <dbReference type="ARBA" id="ARBA00004123"/>
    </source>
</evidence>
<comment type="caution">
    <text evidence="11">The sequence shown here is derived from an EMBL/GenBank/DDBJ whole genome shotgun (WGS) entry which is preliminary data.</text>
</comment>
<keyword evidence="2" id="KW-0677">Repeat</keyword>
<evidence type="ECO:0000256" key="6">
    <source>
        <dbReference type="ARBA" id="ARBA00023163"/>
    </source>
</evidence>
<feature type="compositionally biased region" description="Basic and acidic residues" evidence="9">
    <location>
        <begin position="15"/>
        <end position="35"/>
    </location>
</feature>
<dbReference type="GO" id="GO:0016586">
    <property type="term" value="C:RSC-type complex"/>
    <property type="evidence" value="ECO:0007669"/>
    <property type="project" value="InterPro"/>
</dbReference>
<feature type="compositionally biased region" description="Polar residues" evidence="9">
    <location>
        <begin position="238"/>
        <end position="253"/>
    </location>
</feature>
<dbReference type="InterPro" id="IPR001487">
    <property type="entry name" value="Bromodomain"/>
</dbReference>
<dbReference type="Pfam" id="PF22994">
    <property type="entry name" value="RSC4_Ig_like"/>
    <property type="match status" value="1"/>
</dbReference>
<feature type="compositionally biased region" description="Low complexity" evidence="9">
    <location>
        <begin position="427"/>
        <end position="440"/>
    </location>
</feature>
<reference evidence="11" key="1">
    <citation type="journal article" date="2021" name="Nat. Commun.">
        <title>Genetic determinants of endophytism in the Arabidopsis root mycobiome.</title>
        <authorList>
            <person name="Mesny F."/>
            <person name="Miyauchi S."/>
            <person name="Thiergart T."/>
            <person name="Pickel B."/>
            <person name="Atanasova L."/>
            <person name="Karlsson M."/>
            <person name="Huettel B."/>
            <person name="Barry K.W."/>
            <person name="Haridas S."/>
            <person name="Chen C."/>
            <person name="Bauer D."/>
            <person name="Andreopoulos W."/>
            <person name="Pangilinan J."/>
            <person name="LaButti K."/>
            <person name="Riley R."/>
            <person name="Lipzen A."/>
            <person name="Clum A."/>
            <person name="Drula E."/>
            <person name="Henrissat B."/>
            <person name="Kohler A."/>
            <person name="Grigoriev I.V."/>
            <person name="Martin F.M."/>
            <person name="Hacquard S."/>
        </authorList>
    </citation>
    <scope>NUCLEOTIDE SEQUENCE</scope>
    <source>
        <strain evidence="11">MPI-CAGE-CH-0235</strain>
    </source>
</reference>
<dbReference type="SUPFAM" id="SSF47370">
    <property type="entry name" value="Bromodomain"/>
    <property type="match status" value="2"/>
</dbReference>
<dbReference type="GO" id="GO:0006338">
    <property type="term" value="P:chromatin remodeling"/>
    <property type="evidence" value="ECO:0007669"/>
    <property type="project" value="InterPro"/>
</dbReference>
<feature type="region of interest" description="Disordered" evidence="9">
    <location>
        <begin position="1"/>
        <end position="36"/>
    </location>
</feature>
<dbReference type="GO" id="GO:0006368">
    <property type="term" value="P:transcription elongation by RNA polymerase II"/>
    <property type="evidence" value="ECO:0007669"/>
    <property type="project" value="TreeGrafter"/>
</dbReference>
<organism evidence="11 12">
    <name type="scientific">Stachybotrys elegans</name>
    <dbReference type="NCBI Taxonomy" id="80388"/>
    <lineage>
        <taxon>Eukaryota</taxon>
        <taxon>Fungi</taxon>
        <taxon>Dikarya</taxon>
        <taxon>Ascomycota</taxon>
        <taxon>Pezizomycotina</taxon>
        <taxon>Sordariomycetes</taxon>
        <taxon>Hypocreomycetidae</taxon>
        <taxon>Hypocreales</taxon>
        <taxon>Stachybotryaceae</taxon>
        <taxon>Stachybotrys</taxon>
    </lineage>
</organism>
<dbReference type="SMART" id="SM00297">
    <property type="entry name" value="BROMO"/>
    <property type="match status" value="2"/>
</dbReference>
<feature type="domain" description="Bromo" evidence="10">
    <location>
        <begin position="57"/>
        <end position="127"/>
    </location>
</feature>
<feature type="compositionally biased region" description="Low complexity" evidence="9">
    <location>
        <begin position="490"/>
        <end position="504"/>
    </location>
</feature>
<proteinExistence type="predicted"/>
<protein>
    <submittedName>
        <fullName evidence="11">Bromodomain-containing protein</fullName>
    </submittedName>
</protein>
<evidence type="ECO:0000256" key="5">
    <source>
        <dbReference type="ARBA" id="ARBA00023117"/>
    </source>
</evidence>
<evidence type="ECO:0000313" key="12">
    <source>
        <dbReference type="Proteomes" id="UP000813444"/>
    </source>
</evidence>
<dbReference type="EMBL" id="JAGPNK010000002">
    <property type="protein sequence ID" value="KAH7326464.1"/>
    <property type="molecule type" value="Genomic_DNA"/>
</dbReference>
<feature type="compositionally biased region" description="Low complexity" evidence="9">
    <location>
        <begin position="512"/>
        <end position="530"/>
    </location>
</feature>
<evidence type="ECO:0000256" key="9">
    <source>
        <dbReference type="SAM" id="MobiDB-lite"/>
    </source>
</evidence>
<keyword evidence="4" id="KW-0805">Transcription regulation</keyword>
<keyword evidence="7" id="KW-0539">Nucleus</keyword>
<dbReference type="PROSITE" id="PS50014">
    <property type="entry name" value="BROMODOMAIN_2"/>
    <property type="match status" value="2"/>
</dbReference>
<dbReference type="PANTHER" id="PTHR16062">
    <property type="entry name" value="SWI/SNF-RELATED"/>
    <property type="match status" value="1"/>
</dbReference>
<dbReference type="Proteomes" id="UP000813444">
    <property type="component" value="Unassembled WGS sequence"/>
</dbReference>
<feature type="region of interest" description="Disordered" evidence="9">
    <location>
        <begin position="415"/>
        <end position="541"/>
    </location>
</feature>
<evidence type="ECO:0000259" key="10">
    <source>
        <dbReference type="PROSITE" id="PS50014"/>
    </source>
</evidence>
<comment type="subcellular location">
    <subcellularLocation>
        <location evidence="1">Nucleus</location>
    </subcellularLocation>
</comment>
<evidence type="ECO:0000256" key="3">
    <source>
        <dbReference type="ARBA" id="ARBA00022853"/>
    </source>
</evidence>
<dbReference type="PANTHER" id="PTHR16062:SF19">
    <property type="entry name" value="PROTEIN POLYBROMO-1"/>
    <property type="match status" value="1"/>
</dbReference>
<feature type="region of interest" description="Disordered" evidence="9">
    <location>
        <begin position="143"/>
        <end position="263"/>
    </location>
</feature>
<feature type="compositionally biased region" description="Polar residues" evidence="9">
    <location>
        <begin position="441"/>
        <end position="451"/>
    </location>
</feature>
<dbReference type="AlphaFoldDB" id="A0A8K0WX21"/>
<evidence type="ECO:0000256" key="8">
    <source>
        <dbReference type="PROSITE-ProRule" id="PRU00035"/>
    </source>
</evidence>
<dbReference type="InterPro" id="IPR054551">
    <property type="entry name" value="RSC4_Ig-like"/>
</dbReference>
<feature type="compositionally biased region" description="Acidic residues" evidence="9">
    <location>
        <begin position="162"/>
        <end position="218"/>
    </location>
</feature>
<accession>A0A8K0WX21</accession>